<feature type="transmembrane region" description="Helical" evidence="5">
    <location>
        <begin position="83"/>
        <end position="102"/>
    </location>
</feature>
<evidence type="ECO:0008006" key="8">
    <source>
        <dbReference type="Google" id="ProtNLM"/>
    </source>
</evidence>
<evidence type="ECO:0000256" key="3">
    <source>
        <dbReference type="ARBA" id="ARBA00022989"/>
    </source>
</evidence>
<dbReference type="OrthoDB" id="6097653at2759"/>
<name>A0A6J8A355_MYTCO</name>
<evidence type="ECO:0000256" key="1">
    <source>
        <dbReference type="ARBA" id="ARBA00004141"/>
    </source>
</evidence>
<dbReference type="InterPro" id="IPR004031">
    <property type="entry name" value="PMP22/EMP/MP20/Claudin"/>
</dbReference>
<evidence type="ECO:0000256" key="5">
    <source>
        <dbReference type="SAM" id="Phobius"/>
    </source>
</evidence>
<evidence type="ECO:0000256" key="2">
    <source>
        <dbReference type="ARBA" id="ARBA00022692"/>
    </source>
</evidence>
<feature type="transmembrane region" description="Helical" evidence="5">
    <location>
        <begin position="109"/>
        <end position="131"/>
    </location>
</feature>
<dbReference type="AlphaFoldDB" id="A0A6J8A355"/>
<accession>A0A6J8A355</accession>
<dbReference type="Pfam" id="PF00822">
    <property type="entry name" value="PMP22_Claudin"/>
    <property type="match status" value="1"/>
</dbReference>
<protein>
    <recommendedName>
        <fullName evidence="8">CACNG5</fullName>
    </recommendedName>
</protein>
<evidence type="ECO:0000256" key="4">
    <source>
        <dbReference type="ARBA" id="ARBA00023136"/>
    </source>
</evidence>
<dbReference type="Proteomes" id="UP000507470">
    <property type="component" value="Unassembled WGS sequence"/>
</dbReference>
<keyword evidence="2 5" id="KW-0812">Transmembrane</keyword>
<dbReference type="EMBL" id="CACVKT020000499">
    <property type="protein sequence ID" value="CAC5359509.1"/>
    <property type="molecule type" value="Genomic_DNA"/>
</dbReference>
<gene>
    <name evidence="6" type="ORF">MCOR_2332</name>
</gene>
<dbReference type="PANTHER" id="PTHR10671:SF108">
    <property type="entry name" value="CLAUDIN FAMILY PROTEIN-RELATED"/>
    <property type="match status" value="1"/>
</dbReference>
<dbReference type="GO" id="GO:0005886">
    <property type="term" value="C:plasma membrane"/>
    <property type="evidence" value="ECO:0007669"/>
    <property type="project" value="TreeGrafter"/>
</dbReference>
<keyword evidence="7" id="KW-1185">Reference proteome</keyword>
<proteinExistence type="predicted"/>
<feature type="transmembrane region" description="Helical" evidence="5">
    <location>
        <begin position="146"/>
        <end position="169"/>
    </location>
</feature>
<dbReference type="InterPro" id="IPR050579">
    <property type="entry name" value="PMP-22/EMP/MP20-like"/>
</dbReference>
<keyword evidence="4 5" id="KW-0472">Membrane</keyword>
<dbReference type="Gene3D" id="1.20.140.150">
    <property type="match status" value="1"/>
</dbReference>
<evidence type="ECO:0000313" key="6">
    <source>
        <dbReference type="EMBL" id="CAC5359509.1"/>
    </source>
</evidence>
<sequence>MVSKILMISFILILAALLVYVIGFSTSHFIDIEQASSRSYHGGLWVRCETLHSKIDLTTCQDTAEFFNLGDRAWFKACRATSILGLIFLFVAIICAGLKLLAFKEKKDVLQAAIGMTFGAVVFILAAVIVFTQNVEEVAVGLPFDYGFSFALTIVGMCIAVIAGVFMVVECFTGVHE</sequence>
<dbReference type="PANTHER" id="PTHR10671">
    <property type="entry name" value="EPITHELIAL MEMBRANE PROTEIN-RELATED"/>
    <property type="match status" value="1"/>
</dbReference>
<evidence type="ECO:0000313" key="7">
    <source>
        <dbReference type="Proteomes" id="UP000507470"/>
    </source>
</evidence>
<comment type="subcellular location">
    <subcellularLocation>
        <location evidence="1">Membrane</location>
        <topology evidence="1">Multi-pass membrane protein</topology>
    </subcellularLocation>
</comment>
<keyword evidence="3 5" id="KW-1133">Transmembrane helix</keyword>
<reference evidence="6 7" key="1">
    <citation type="submission" date="2020-06" db="EMBL/GenBank/DDBJ databases">
        <authorList>
            <person name="Li R."/>
            <person name="Bekaert M."/>
        </authorList>
    </citation>
    <scope>NUCLEOTIDE SEQUENCE [LARGE SCALE GENOMIC DNA]</scope>
    <source>
        <strain evidence="7">wild</strain>
    </source>
</reference>
<organism evidence="6 7">
    <name type="scientific">Mytilus coruscus</name>
    <name type="common">Sea mussel</name>
    <dbReference type="NCBI Taxonomy" id="42192"/>
    <lineage>
        <taxon>Eukaryota</taxon>
        <taxon>Metazoa</taxon>
        <taxon>Spiralia</taxon>
        <taxon>Lophotrochozoa</taxon>
        <taxon>Mollusca</taxon>
        <taxon>Bivalvia</taxon>
        <taxon>Autobranchia</taxon>
        <taxon>Pteriomorphia</taxon>
        <taxon>Mytilida</taxon>
        <taxon>Mytiloidea</taxon>
        <taxon>Mytilidae</taxon>
        <taxon>Mytilinae</taxon>
        <taxon>Mytilus</taxon>
    </lineage>
</organism>